<dbReference type="Ensembl" id="ENSMMST00000033006.1">
    <property type="protein sequence ID" value="ENSMMSP00000029970.1"/>
    <property type="gene ID" value="ENSMMSG00000022222.1"/>
</dbReference>
<evidence type="ECO:0000259" key="4">
    <source>
        <dbReference type="Pfam" id="PF15779"/>
    </source>
</evidence>
<keyword evidence="2" id="KW-0472">Membrane</keyword>
<protein>
    <submittedName>
        <fullName evidence="5">Uncharacterized protein</fullName>
    </submittedName>
</protein>
<dbReference type="InterPro" id="IPR032675">
    <property type="entry name" value="LRR_dom_sf"/>
</dbReference>
<evidence type="ECO:0000256" key="2">
    <source>
        <dbReference type="SAM" id="Phobius"/>
    </source>
</evidence>
<feature type="domain" description="Leucine-rich repeat-containing protein 37 N-terminal" evidence="4">
    <location>
        <begin position="333"/>
        <end position="394"/>
    </location>
</feature>
<feature type="region of interest" description="Disordered" evidence="1">
    <location>
        <begin position="464"/>
        <end position="501"/>
    </location>
</feature>
<dbReference type="InterPro" id="IPR029423">
    <property type="entry name" value="LRRC37AB_C"/>
</dbReference>
<evidence type="ECO:0000313" key="6">
    <source>
        <dbReference type="Proteomes" id="UP000694544"/>
    </source>
</evidence>
<dbReference type="AlphaFoldDB" id="A0A8C6MKT1"/>
<sequence>VAGSHNGSAPAQGRRRRPTGLGRCAWEPPHVMSRLRLWSPRLLLTWQPLWLLVQAAQPLEWAQGPVQLTSNPPGLTEPWSSHSSDLPPELPHALTPLAEPGGFNYLTSSSPDHMLALPHEDLSETLVPYLDSDSAGELLAEPDKFAILHEDLDDKLTQHQKLPEAVPVLDWDQNQALVLPPQHKSKAKTIGLDQAENHQSFEILVPPLGSKSSKPTKFIVSPLNLKKDLVKHRPLAKVVVGTTRQLGKKKQGLEELQDDYLDSSMDDFYPEESLPTDFLGSPDQPPEPPEAEISSSQQMYHIRRPSPTEQLESLSQQETQEEALSQPSEAPEEVETSSPQEALAQPLETPKETVARPVAHHKVQQSHLHNVTVKPLDLVLTLTPEVTKEVEPSPVQQEVLSKPPEHFEELTVTPEPATSEHSTALPQTTAPPPEQPEGTLAHPNLTEVTVQPMDVEVNVTAVNNTETEPPPTLQETPSKDQSQPPTSPSVTTHHTNLELTITPEPAVVSEYSTTLHSSQMNATTINVCKLCTCKDEMLSCVGLSAKQKLHRVPEPGPNSYNGFPGSFSSPQPILTDLLFLTFYLSTIPYLHSPPYYCSLFSSLFRIITPIVFPSLYFTPFNSLTSTLLPSLNLGCNLLTELSFGTFQAWHGMQFLHKLILNRNPLTAVEDSYLFKLPALKYLDMGTTQVSLTTIESILMMTLELEKLILPIRMACCLCQFKDTIEVVCKTVKLHCDSDCLTNITFCDENTSIGNAEGSFMKVLQARKKNTSTELTIEPEKPPSASFPVLSSPGDQFESQLNQQLRPLIPNNDVRKLIAHVIRTLKMDCSETHVQLACAKLISRTGLLMKLLSEQQEIKVSKAEWDTDQWKTENYINESTEAQSEQKEQESSELAKEVPGYGYNNKLILAISVTVVVMFLIIMFCLIEVRTIINADSEPPTGKIKATFPPAST</sequence>
<feature type="region of interest" description="Disordered" evidence="1">
    <location>
        <begin position="68"/>
        <end position="87"/>
    </location>
</feature>
<feature type="region of interest" description="Disordered" evidence="1">
    <location>
        <begin position="410"/>
        <end position="441"/>
    </location>
</feature>
<feature type="transmembrane region" description="Helical" evidence="2">
    <location>
        <begin position="906"/>
        <end position="926"/>
    </location>
</feature>
<feature type="region of interest" description="Disordered" evidence="1">
    <location>
        <begin position="1"/>
        <end position="22"/>
    </location>
</feature>
<accession>A0A8C6MKT1</accession>
<dbReference type="GeneTree" id="ENSGT00530000063282"/>
<dbReference type="Proteomes" id="UP000694544">
    <property type="component" value="Unplaced"/>
</dbReference>
<feature type="domain" description="Leucine-rich repeat-containing protein 37 N-terminal" evidence="4">
    <location>
        <begin position="476"/>
        <end position="513"/>
    </location>
</feature>
<evidence type="ECO:0000256" key="1">
    <source>
        <dbReference type="SAM" id="MobiDB-lite"/>
    </source>
</evidence>
<feature type="domain" description="LRRC37A/B like protein 1 C-terminal" evidence="3">
    <location>
        <begin position="791"/>
        <end position="930"/>
    </location>
</feature>
<feature type="region of interest" description="Disordered" evidence="1">
    <location>
        <begin position="263"/>
        <end position="343"/>
    </location>
</feature>
<reference evidence="5" key="2">
    <citation type="submission" date="2025-09" db="UniProtKB">
        <authorList>
            <consortium name="Ensembl"/>
        </authorList>
    </citation>
    <scope>IDENTIFICATION</scope>
</reference>
<proteinExistence type="predicted"/>
<reference evidence="5" key="1">
    <citation type="submission" date="2025-08" db="UniProtKB">
        <authorList>
            <consortium name="Ensembl"/>
        </authorList>
    </citation>
    <scope>IDENTIFICATION</scope>
</reference>
<dbReference type="Pfam" id="PF14914">
    <property type="entry name" value="LRRC37AB_C"/>
    <property type="match status" value="1"/>
</dbReference>
<dbReference type="SUPFAM" id="SSF52058">
    <property type="entry name" value="L domain-like"/>
    <property type="match status" value="1"/>
</dbReference>
<evidence type="ECO:0000313" key="5">
    <source>
        <dbReference type="Ensembl" id="ENSMMSP00000029970.1"/>
    </source>
</evidence>
<dbReference type="Gene3D" id="3.80.10.10">
    <property type="entry name" value="Ribonuclease Inhibitor"/>
    <property type="match status" value="1"/>
</dbReference>
<feature type="compositionally biased region" description="Low complexity" evidence="1">
    <location>
        <begin position="308"/>
        <end position="326"/>
    </location>
</feature>
<dbReference type="PANTHER" id="PTHR23045:SF9">
    <property type="entry name" value="LEUCINE RICH REPEAT CONTAINING 37A-RELATED"/>
    <property type="match status" value="1"/>
</dbReference>
<evidence type="ECO:0000259" key="3">
    <source>
        <dbReference type="Pfam" id="PF14914"/>
    </source>
</evidence>
<dbReference type="InterPro" id="IPR015753">
    <property type="entry name" value="LRRC37"/>
</dbReference>
<dbReference type="InterPro" id="IPR032754">
    <property type="entry name" value="LRRC37_N"/>
</dbReference>
<keyword evidence="2" id="KW-0812">Transmembrane</keyword>
<feature type="compositionally biased region" description="Polar residues" evidence="1">
    <location>
        <begin position="68"/>
        <end position="84"/>
    </location>
</feature>
<keyword evidence="6" id="KW-1185">Reference proteome</keyword>
<name>A0A8C6MKT1_MOSMO</name>
<dbReference type="Pfam" id="PF15779">
    <property type="entry name" value="LRRC37"/>
    <property type="match status" value="2"/>
</dbReference>
<keyword evidence="2" id="KW-1133">Transmembrane helix</keyword>
<organism evidence="5 6">
    <name type="scientific">Moschus moschiferus</name>
    <name type="common">Siberian musk deer</name>
    <name type="synonym">Moschus sibiricus</name>
    <dbReference type="NCBI Taxonomy" id="68415"/>
    <lineage>
        <taxon>Eukaryota</taxon>
        <taxon>Metazoa</taxon>
        <taxon>Chordata</taxon>
        <taxon>Craniata</taxon>
        <taxon>Vertebrata</taxon>
        <taxon>Euteleostomi</taxon>
        <taxon>Mammalia</taxon>
        <taxon>Eutheria</taxon>
        <taxon>Laurasiatheria</taxon>
        <taxon>Artiodactyla</taxon>
        <taxon>Ruminantia</taxon>
        <taxon>Pecora</taxon>
        <taxon>Moschidae</taxon>
        <taxon>Moschus</taxon>
    </lineage>
</organism>
<dbReference type="PANTHER" id="PTHR23045">
    <property type="entry name" value="LEUCINE-RICH REPEAT-CONTAINING PROTEIN 37A"/>
    <property type="match status" value="1"/>
</dbReference>
<feature type="compositionally biased region" description="Low complexity" evidence="1">
    <location>
        <begin position="464"/>
        <end position="494"/>
    </location>
</feature>